<dbReference type="Proteomes" id="UP000595917">
    <property type="component" value="Chromosome"/>
</dbReference>
<sequence>MRFSIFFIGLVCLFFSAVYPPAAGAQEARAEPVWRQALGGAAIGVPAAQVESVAVVCDGGNLRCYSRGGSLLWNYFAGGRLSPYVSRSREGTSYIARTNGTLIAVNRSGRELWRVSLGSPLSGPVLTGWDGRIFVPLGNRTACYTAGGYRLWNSEFGSRIQSGLVPDGRGGFIVILESGSGGTPEIRRINQFGEALVHRTDTLPRAAVPVSTGENPGTADALAVVYPDGSVEIRTDAGETLPLLRISGTPAAAVSRGDSLAVAMTDGTAVLCSLREGTVLWTGETHISSRDSPGDISMLYDERGIYILSKYGAAGFSEDGRRLWIIRIQGAASPPAFSDEGLLYSGGGDWILYAYRLEERIRNVRQSIYGPAPEASYGLGNPPPSSHSGYYYRNEEEELKKNLGTIEDAVRRGSVGLLEPEYIAYLMEVAGSGTANPGSSRPEIHVRYRAEALRILSFLGSRETIPFLTRVFRREQDPTVKAAAADAIGRIGVDPDGIALGAFAEMVFPPGFISDERLLLSIVTSTAALCRFSGPPLSDAGVRLLVSLGTDDKPPAVRTRVQRELATLR</sequence>
<dbReference type="InterPro" id="IPR011989">
    <property type="entry name" value="ARM-like"/>
</dbReference>
<dbReference type="RefSeq" id="WP_215625246.1">
    <property type="nucleotide sequence ID" value="NZ_CP067089.2"/>
</dbReference>
<dbReference type="Gene3D" id="2.130.10.10">
    <property type="entry name" value="YVTN repeat-like/Quinoprotein amine dehydrogenase"/>
    <property type="match status" value="1"/>
</dbReference>
<evidence type="ECO:0000313" key="3">
    <source>
        <dbReference type="EMBL" id="QQO07940.1"/>
    </source>
</evidence>
<name>A0A7T8B9G5_9SPIR</name>
<dbReference type="InterPro" id="IPR016024">
    <property type="entry name" value="ARM-type_fold"/>
</dbReference>
<dbReference type="InterPro" id="IPR011047">
    <property type="entry name" value="Quinoprotein_ADH-like_sf"/>
</dbReference>
<organism evidence="3 4">
    <name type="scientific">Breznakiella homolactica</name>
    <dbReference type="NCBI Taxonomy" id="2798577"/>
    <lineage>
        <taxon>Bacteria</taxon>
        <taxon>Pseudomonadati</taxon>
        <taxon>Spirochaetota</taxon>
        <taxon>Spirochaetia</taxon>
        <taxon>Spirochaetales</taxon>
        <taxon>Breznakiellaceae</taxon>
        <taxon>Breznakiella</taxon>
    </lineage>
</organism>
<dbReference type="InterPro" id="IPR002372">
    <property type="entry name" value="PQQ_rpt_dom"/>
</dbReference>
<gene>
    <name evidence="3" type="ORF">JFL75_13440</name>
</gene>
<reference evidence="3" key="1">
    <citation type="submission" date="2021-01" db="EMBL/GenBank/DDBJ databases">
        <title>Description of Breznakiella homolactica.</title>
        <authorList>
            <person name="Song Y."/>
            <person name="Brune A."/>
        </authorList>
    </citation>
    <scope>NUCLEOTIDE SEQUENCE</scope>
    <source>
        <strain evidence="3">RmG30</strain>
    </source>
</reference>
<evidence type="ECO:0000256" key="1">
    <source>
        <dbReference type="SAM" id="SignalP"/>
    </source>
</evidence>
<accession>A0A7T8B9G5</accession>
<evidence type="ECO:0000313" key="4">
    <source>
        <dbReference type="Proteomes" id="UP000595917"/>
    </source>
</evidence>
<dbReference type="InterPro" id="IPR015943">
    <property type="entry name" value="WD40/YVTN_repeat-like_dom_sf"/>
</dbReference>
<dbReference type="Pfam" id="PF13360">
    <property type="entry name" value="PQQ_2"/>
    <property type="match status" value="1"/>
</dbReference>
<dbReference type="Gene3D" id="1.25.10.10">
    <property type="entry name" value="Leucine-rich Repeat Variant"/>
    <property type="match status" value="1"/>
</dbReference>
<evidence type="ECO:0000259" key="2">
    <source>
        <dbReference type="Pfam" id="PF13360"/>
    </source>
</evidence>
<dbReference type="EMBL" id="CP067089">
    <property type="protein sequence ID" value="QQO07940.1"/>
    <property type="molecule type" value="Genomic_DNA"/>
</dbReference>
<dbReference type="SUPFAM" id="SSF48371">
    <property type="entry name" value="ARM repeat"/>
    <property type="match status" value="1"/>
</dbReference>
<dbReference type="KEGG" id="bhc:JFL75_13440"/>
<proteinExistence type="predicted"/>
<protein>
    <submittedName>
        <fullName evidence="3">PQQ-binding-like beta-propeller repeat protein</fullName>
    </submittedName>
</protein>
<dbReference type="AlphaFoldDB" id="A0A7T8B9G5"/>
<feature type="domain" description="Pyrrolo-quinoline quinone repeat" evidence="2">
    <location>
        <begin position="99"/>
        <end position="355"/>
    </location>
</feature>
<feature type="signal peptide" evidence="1">
    <location>
        <begin position="1"/>
        <end position="25"/>
    </location>
</feature>
<dbReference type="SUPFAM" id="SSF50998">
    <property type="entry name" value="Quinoprotein alcohol dehydrogenase-like"/>
    <property type="match status" value="1"/>
</dbReference>
<feature type="chain" id="PRO_5031181222" evidence="1">
    <location>
        <begin position="26"/>
        <end position="569"/>
    </location>
</feature>
<keyword evidence="1" id="KW-0732">Signal</keyword>
<keyword evidence="4" id="KW-1185">Reference proteome</keyword>